<accession>A0A0M8N6P8</accession>
<dbReference type="Proteomes" id="UP000053831">
    <property type="component" value="Unassembled WGS sequence"/>
</dbReference>
<dbReference type="STRING" id="150374.A0A0M8N6P8"/>
<reference evidence="1 2" key="1">
    <citation type="submission" date="2015-07" db="EMBL/GenBank/DDBJ databases">
        <title>The genome of the fungus Escovopsis weberi, a specialized disease agent of ant agriculture.</title>
        <authorList>
            <person name="de Man T.J."/>
            <person name="Stajich J.E."/>
            <person name="Kubicek C.P."/>
            <person name="Chenthamara K."/>
            <person name="Atanasova L."/>
            <person name="Druzhinina I.S."/>
            <person name="Birnbaum S."/>
            <person name="Barribeau S.M."/>
            <person name="Teiling C."/>
            <person name="Suen G."/>
            <person name="Currie C."/>
            <person name="Gerardo N.M."/>
        </authorList>
    </citation>
    <scope>NUCLEOTIDE SEQUENCE [LARGE SCALE GENOMIC DNA]</scope>
</reference>
<gene>
    <name evidence="1" type="ORF">ESCO_004558</name>
</gene>
<organism evidence="1 2">
    <name type="scientific">Escovopsis weberi</name>
    <dbReference type="NCBI Taxonomy" id="150374"/>
    <lineage>
        <taxon>Eukaryota</taxon>
        <taxon>Fungi</taxon>
        <taxon>Dikarya</taxon>
        <taxon>Ascomycota</taxon>
        <taxon>Pezizomycotina</taxon>
        <taxon>Sordariomycetes</taxon>
        <taxon>Hypocreomycetidae</taxon>
        <taxon>Hypocreales</taxon>
        <taxon>Hypocreaceae</taxon>
        <taxon>Escovopsis</taxon>
    </lineage>
</organism>
<sequence>MTFDLLMSDETTLSQRLAVRIIGRLMGCPSNAFLTENSYRQELAEAGYATEGIVVRDVTENDFPGLVAFLGRQQSLLKQHGLSLGSLAIAKWVFDWFHTSKALRAAIIIVRKDS</sequence>
<proteinExistence type="predicted"/>
<dbReference type="AlphaFoldDB" id="A0A0M8N6P8"/>
<evidence type="ECO:0000313" key="2">
    <source>
        <dbReference type="Proteomes" id="UP000053831"/>
    </source>
</evidence>
<comment type="caution">
    <text evidence="1">The sequence shown here is derived from an EMBL/GenBank/DDBJ whole genome shotgun (WGS) entry which is preliminary data.</text>
</comment>
<evidence type="ECO:0000313" key="1">
    <source>
        <dbReference type="EMBL" id="KOS21110.1"/>
    </source>
</evidence>
<name>A0A0M8N6P8_ESCWE</name>
<dbReference type="EMBL" id="LGSR01000013">
    <property type="protein sequence ID" value="KOS21110.1"/>
    <property type="molecule type" value="Genomic_DNA"/>
</dbReference>
<dbReference type="OrthoDB" id="61390at2759"/>
<keyword evidence="2" id="KW-1185">Reference proteome</keyword>
<protein>
    <submittedName>
        <fullName evidence="1">Uncharacterized protein</fullName>
    </submittedName>
</protein>